<keyword evidence="4" id="KW-1185">Reference proteome</keyword>
<dbReference type="Proteomes" id="UP000260823">
    <property type="component" value="Unassembled WGS sequence"/>
</dbReference>
<dbReference type="InterPro" id="IPR005151">
    <property type="entry name" value="Tail-specific_protease"/>
</dbReference>
<feature type="chain" id="PRO_5017774689" description="Tail specific protease domain-containing protein" evidence="1">
    <location>
        <begin position="28"/>
        <end position="564"/>
    </location>
</feature>
<dbReference type="AlphaFoldDB" id="A0A3E2NTX2"/>
<dbReference type="Pfam" id="PF03572">
    <property type="entry name" value="Peptidase_S41"/>
    <property type="match status" value="1"/>
</dbReference>
<dbReference type="SUPFAM" id="SSF52096">
    <property type="entry name" value="ClpP/crotonase"/>
    <property type="match status" value="1"/>
</dbReference>
<dbReference type="EMBL" id="QWDE01000001">
    <property type="protein sequence ID" value="RFZ84300.1"/>
    <property type="molecule type" value="Genomic_DNA"/>
</dbReference>
<dbReference type="InterPro" id="IPR029045">
    <property type="entry name" value="ClpP/crotonase-like_dom_sf"/>
</dbReference>
<evidence type="ECO:0000259" key="2">
    <source>
        <dbReference type="Pfam" id="PF03572"/>
    </source>
</evidence>
<gene>
    <name evidence="3" type="ORF">DYU05_01330</name>
</gene>
<dbReference type="GO" id="GO:0006508">
    <property type="term" value="P:proteolysis"/>
    <property type="evidence" value="ECO:0007669"/>
    <property type="project" value="InterPro"/>
</dbReference>
<name>A0A3E2NTX2_9SPHI</name>
<accession>A0A3E2NTX2</accession>
<dbReference type="OrthoDB" id="5379939at2"/>
<evidence type="ECO:0000256" key="1">
    <source>
        <dbReference type="SAM" id="SignalP"/>
    </source>
</evidence>
<protein>
    <recommendedName>
        <fullName evidence="2">Tail specific protease domain-containing protein</fullName>
    </recommendedName>
</protein>
<dbReference type="InterPro" id="IPR036034">
    <property type="entry name" value="PDZ_sf"/>
</dbReference>
<keyword evidence="1" id="KW-0732">Signal</keyword>
<dbReference type="GO" id="GO:0008236">
    <property type="term" value="F:serine-type peptidase activity"/>
    <property type="evidence" value="ECO:0007669"/>
    <property type="project" value="InterPro"/>
</dbReference>
<dbReference type="Gene3D" id="3.30.750.44">
    <property type="match status" value="1"/>
</dbReference>
<proteinExistence type="predicted"/>
<evidence type="ECO:0000313" key="3">
    <source>
        <dbReference type="EMBL" id="RFZ84300.1"/>
    </source>
</evidence>
<sequence>MTEVCCMKMRTVTTIVLMSLIALNAVAQTREQTSRLATFARVWGFLKYYHPEAAKGHPDWDVELTKRYLTITKLKSDEEFNKLLISWYKGLPKAKVSTSETQPKGDSIIRVFSEHDINKLNIAKDLKRELLNLYRYHLPDSSKYINNKEGGYTYDHIFHNEDMMEKPDYPDEAHRFLALARFWNIVNYFYPHKAVNTPDWDKVLADFVPQFVNAADADQYREAFLKLTCRIRDSHSWFLNKEWNAKHGDFLNMPFDTYYAGGKYIIGYSRYDSLMKANNFKIGDEILAVNGTPVAERERQIKSYTTGTNNAVFHRDLGRNLFRFDSSRTVNVTLSRNGQVIESKAKMYSYGELYQYRLRHRAKLWEDMGNGIFYVRICEIADTKNLKNMYEAIKDARGVIWEMRDYPSFKIVQAMFPGIMANRGRAEIDYEGVLEYPGVFKANMQQLPAEPDTLNLPLYKGKLVVLVNEHTQSLAESVALELRMRPNTIIMGRQTAGTTGNMIRIDMPGGIQGSYTAVKVVGLNRSFEEGKGVKLDREVKLTPAKICSAEDYLLQQAYKEALKN</sequence>
<reference evidence="3 4" key="1">
    <citation type="submission" date="2018-08" db="EMBL/GenBank/DDBJ databases">
        <title>Mucilaginibacter terrae sp. nov., isolated from manganese diggings.</title>
        <authorList>
            <person name="Huang Y."/>
            <person name="Zhou Z."/>
        </authorList>
    </citation>
    <scope>NUCLEOTIDE SEQUENCE [LARGE SCALE GENOMIC DNA]</scope>
    <source>
        <strain evidence="3 4">ZH6</strain>
    </source>
</reference>
<feature type="domain" description="Tail specific protease" evidence="2">
    <location>
        <begin position="456"/>
        <end position="539"/>
    </location>
</feature>
<dbReference type="Gene3D" id="2.30.42.10">
    <property type="match status" value="1"/>
</dbReference>
<comment type="caution">
    <text evidence="3">The sequence shown here is derived from an EMBL/GenBank/DDBJ whole genome shotgun (WGS) entry which is preliminary data.</text>
</comment>
<organism evidence="3 4">
    <name type="scientific">Mucilaginibacter terrenus</name>
    <dbReference type="NCBI Taxonomy" id="2482727"/>
    <lineage>
        <taxon>Bacteria</taxon>
        <taxon>Pseudomonadati</taxon>
        <taxon>Bacteroidota</taxon>
        <taxon>Sphingobacteriia</taxon>
        <taxon>Sphingobacteriales</taxon>
        <taxon>Sphingobacteriaceae</taxon>
        <taxon>Mucilaginibacter</taxon>
    </lineage>
</organism>
<evidence type="ECO:0000313" key="4">
    <source>
        <dbReference type="Proteomes" id="UP000260823"/>
    </source>
</evidence>
<dbReference type="Gene3D" id="3.90.226.10">
    <property type="entry name" value="2-enoyl-CoA Hydratase, Chain A, domain 1"/>
    <property type="match status" value="1"/>
</dbReference>
<feature type="signal peptide" evidence="1">
    <location>
        <begin position="1"/>
        <end position="27"/>
    </location>
</feature>